<protein>
    <submittedName>
        <fullName evidence="3">Uncharacterized protein</fullName>
    </submittedName>
</protein>
<sequence>MGPVASIWAQGTWEIMHGFSIKQHTTTILLQTSLSESIHQFLSSWLAIASIYQLVAMSLKRCLMVWRPFLERQVQLWHKAIGVVFVYTISAAIIIPLALDSSQSAVPFIAS</sequence>
<feature type="transmembrane region" description="Helical" evidence="1">
    <location>
        <begin position="38"/>
        <end position="59"/>
    </location>
</feature>
<proteinExistence type="predicted"/>
<dbReference type="WBParaSite" id="PSAMB.scaffold3274size18967.g20973.t1">
    <property type="protein sequence ID" value="PSAMB.scaffold3274size18967.g20973.t1"/>
    <property type="gene ID" value="PSAMB.scaffold3274size18967.g20973"/>
</dbReference>
<dbReference type="Gene3D" id="1.20.1070.10">
    <property type="entry name" value="Rhodopsin 7-helix transmembrane proteins"/>
    <property type="match status" value="1"/>
</dbReference>
<evidence type="ECO:0000313" key="3">
    <source>
        <dbReference type="WBParaSite" id="PSAMB.scaffold3274size18967.g20973.t1"/>
    </source>
</evidence>
<evidence type="ECO:0000313" key="2">
    <source>
        <dbReference type="Proteomes" id="UP000887566"/>
    </source>
</evidence>
<keyword evidence="1" id="KW-0472">Membrane</keyword>
<reference evidence="3" key="1">
    <citation type="submission" date="2022-11" db="UniProtKB">
        <authorList>
            <consortium name="WormBaseParasite"/>
        </authorList>
    </citation>
    <scope>IDENTIFICATION</scope>
</reference>
<keyword evidence="1" id="KW-0812">Transmembrane</keyword>
<name>A0A914W568_9BILA</name>
<dbReference type="SUPFAM" id="SSF81321">
    <property type="entry name" value="Family A G protein-coupled receptor-like"/>
    <property type="match status" value="1"/>
</dbReference>
<feature type="transmembrane region" description="Helical" evidence="1">
    <location>
        <begin position="80"/>
        <end position="99"/>
    </location>
</feature>
<keyword evidence="1" id="KW-1133">Transmembrane helix</keyword>
<dbReference type="Proteomes" id="UP000887566">
    <property type="component" value="Unplaced"/>
</dbReference>
<evidence type="ECO:0000256" key="1">
    <source>
        <dbReference type="SAM" id="Phobius"/>
    </source>
</evidence>
<dbReference type="AlphaFoldDB" id="A0A914W568"/>
<organism evidence="2 3">
    <name type="scientific">Plectus sambesii</name>
    <dbReference type="NCBI Taxonomy" id="2011161"/>
    <lineage>
        <taxon>Eukaryota</taxon>
        <taxon>Metazoa</taxon>
        <taxon>Ecdysozoa</taxon>
        <taxon>Nematoda</taxon>
        <taxon>Chromadorea</taxon>
        <taxon>Plectida</taxon>
        <taxon>Plectina</taxon>
        <taxon>Plectoidea</taxon>
        <taxon>Plectidae</taxon>
        <taxon>Plectus</taxon>
    </lineage>
</organism>
<accession>A0A914W568</accession>
<keyword evidence="2" id="KW-1185">Reference proteome</keyword>